<dbReference type="AlphaFoldDB" id="A0A1V4I4C9"/>
<evidence type="ECO:0000313" key="1">
    <source>
        <dbReference type="EMBL" id="OPJ54841.1"/>
    </source>
</evidence>
<comment type="caution">
    <text evidence="1">The sequence shown here is derived from an EMBL/GenBank/DDBJ whole genome shotgun (WGS) entry which is preliminary data.</text>
</comment>
<keyword evidence="2" id="KW-1185">Reference proteome</keyword>
<accession>A0A1V4I4C9</accession>
<dbReference type="STRING" id="225345.CLCHR_47630"/>
<dbReference type="EMBL" id="MZGT01000138">
    <property type="protein sequence ID" value="OPJ54841.1"/>
    <property type="molecule type" value="Genomic_DNA"/>
</dbReference>
<reference evidence="1 2" key="1">
    <citation type="submission" date="2017-03" db="EMBL/GenBank/DDBJ databases">
        <title>Genome sequence of Clostridium chromiireducens DSM 23318.</title>
        <authorList>
            <person name="Poehlein A."/>
            <person name="Daniel R."/>
        </authorList>
    </citation>
    <scope>NUCLEOTIDE SEQUENCE [LARGE SCALE GENOMIC DNA]</scope>
    <source>
        <strain evidence="1 2">DSM 23318</strain>
    </source>
</reference>
<evidence type="ECO:0008006" key="3">
    <source>
        <dbReference type="Google" id="ProtNLM"/>
    </source>
</evidence>
<dbReference type="OrthoDB" id="1754214at2"/>
<sequence>MSDKIIDFNELKNKVKDKDIDKFEEYIYSMYYKLAEGKMNMADFSKNIMAYMEENNISQDKLINIQKKFLERYGLDPSMIEQQLNIPGFGSKSSNTNYSTIKKTMGFQEKYKSRISIKSMSEYFIKNEKNDLKIFLENEEVFLISEKNIDLNDTELNEFLCSYKKVIEDKKINIVLCENTKSYEY</sequence>
<name>A0A1V4I4C9_9CLOT</name>
<protein>
    <recommendedName>
        <fullName evidence="3">DUF3867 domain-containing protein</fullName>
    </recommendedName>
</protein>
<dbReference type="RefSeq" id="WP_079442404.1">
    <property type="nucleotide sequence ID" value="NZ_MZGT01000138.1"/>
</dbReference>
<dbReference type="Proteomes" id="UP000191056">
    <property type="component" value="Unassembled WGS sequence"/>
</dbReference>
<organism evidence="1 2">
    <name type="scientific">Clostridium chromiireducens</name>
    <dbReference type="NCBI Taxonomy" id="225345"/>
    <lineage>
        <taxon>Bacteria</taxon>
        <taxon>Bacillati</taxon>
        <taxon>Bacillota</taxon>
        <taxon>Clostridia</taxon>
        <taxon>Eubacteriales</taxon>
        <taxon>Clostridiaceae</taxon>
        <taxon>Clostridium</taxon>
    </lineage>
</organism>
<dbReference type="Pfam" id="PF12983">
    <property type="entry name" value="DUF3867"/>
    <property type="match status" value="1"/>
</dbReference>
<dbReference type="InterPro" id="IPR024218">
    <property type="entry name" value="DUF3867"/>
</dbReference>
<evidence type="ECO:0000313" key="2">
    <source>
        <dbReference type="Proteomes" id="UP000191056"/>
    </source>
</evidence>
<gene>
    <name evidence="1" type="ORF">CLCHR_47630</name>
</gene>
<proteinExistence type="predicted"/>